<keyword evidence="1" id="KW-0812">Transmembrane</keyword>
<evidence type="ECO:0000313" key="2">
    <source>
        <dbReference type="EMBL" id="VUZ99368.1"/>
    </source>
</evidence>
<name>A0A565A5I2_PLAVI</name>
<reference evidence="2" key="1">
    <citation type="submission" date="2016-07" db="EMBL/GenBank/DDBJ databases">
        <authorList>
            <consortium name="Pathogen Informatics"/>
        </authorList>
    </citation>
    <scope>NUCLEOTIDE SEQUENCE</scope>
</reference>
<organism evidence="2">
    <name type="scientific">Plasmodium vivax</name>
    <name type="common">malaria parasite P. vivax</name>
    <dbReference type="NCBI Taxonomy" id="5855"/>
    <lineage>
        <taxon>Eukaryota</taxon>
        <taxon>Sar</taxon>
        <taxon>Alveolata</taxon>
        <taxon>Apicomplexa</taxon>
        <taxon>Aconoidasida</taxon>
        <taxon>Haemosporida</taxon>
        <taxon>Plasmodiidae</taxon>
        <taxon>Plasmodium</taxon>
        <taxon>Plasmodium (Plasmodium)</taxon>
    </lineage>
</organism>
<dbReference type="OrthoDB" id="386202at2759"/>
<dbReference type="VEuPathDB" id="PlasmoDB:PVP01_0000830"/>
<evidence type="ECO:0000256" key="1">
    <source>
        <dbReference type="SAM" id="Phobius"/>
    </source>
</evidence>
<dbReference type="Proteomes" id="UP000220605">
    <property type="component" value="Unassembled WGS sequence"/>
</dbReference>
<sequence length="322" mass="37502">MSPAESQNGYEFFQNMDHSSIYKAVKSVSDETRIEPSFLKSFINCDSHEITGNSLTVCKKLNILFKLLCSSVLCVRSNKCLNNSDYKYLNFWANYELNGKNFIDNGSIEYYKNHMNDEINGLHCKENMKAVLGEIEEEDLKKMKILDNLYQSYNEMNELIFSNSSEEISKCSGISTECVTQYNDAITEFGNTKDNFHNALMMFEHNYIKLHAKAVRKNKSFEKYIKKIPIEYKISELSFYSTEYETKKIIIISLLCSAFAIISILIYFYKFTPFGTRMCARKRNKKKKFPTRDDTNNTLQCFDAFNHANTNNKMYNLAYNSV</sequence>
<dbReference type="EMBL" id="FLZR02000001">
    <property type="protein sequence ID" value="VUZ99368.1"/>
    <property type="molecule type" value="Genomic_DNA"/>
</dbReference>
<dbReference type="VEuPathDB" id="PlasmoDB:PVPAM_130014200"/>
<dbReference type="VEuPathDB" id="PlasmoDB:PVW1_000022800"/>
<gene>
    <name evidence="2" type="ORF">PVP01_0000830</name>
</gene>
<dbReference type="AlphaFoldDB" id="A0A565A5I2"/>
<keyword evidence="1" id="KW-0472">Membrane</keyword>
<keyword evidence="1" id="KW-1133">Transmembrane helix</keyword>
<accession>A0A565A5I2</accession>
<proteinExistence type="predicted"/>
<protein>
    <submittedName>
        <fullName evidence="2">VIR protein</fullName>
    </submittedName>
</protein>
<feature type="transmembrane region" description="Helical" evidence="1">
    <location>
        <begin position="249"/>
        <end position="269"/>
    </location>
</feature>